<protein>
    <submittedName>
        <fullName evidence="1">Uncharacterized protein</fullName>
    </submittedName>
</protein>
<reference evidence="1 2" key="1">
    <citation type="submission" date="2018-03" db="EMBL/GenBank/DDBJ databases">
        <title>Genomic Encyclopedia of Archaeal and Bacterial Type Strains, Phase II (KMG-II): from individual species to whole genera.</title>
        <authorList>
            <person name="Goeker M."/>
        </authorList>
    </citation>
    <scope>NUCLEOTIDE SEQUENCE [LARGE SCALE GENOMIC DNA]</scope>
    <source>
        <strain evidence="1 2">DSM 18107</strain>
    </source>
</reference>
<sequence length="251" mass="28941">MRLLLVISMLLIPIALKSTCIVIIRINDKVYIASDSRRRITKNTSKGIRITYDTITKVHEMNKCVIAIAGHFDKQLYEMATSSLRQISVFDKAVKAFEENMKISYSGLMSSEKIHNRNSYLGYLNNRLGSVAFITFINGQPMLEILDFLLEEDKLGKPKIKCSKRKCDDRQTLEVLGESFHIDQLSDAQYDMLYNRFISQPDLLAAEFVSLEAGYHKESIAKPIDRFLLTNHGFQMLSPKRRTNIKNPYRY</sequence>
<dbReference type="Proteomes" id="UP000240978">
    <property type="component" value="Unassembled WGS sequence"/>
</dbReference>
<keyword evidence="2" id="KW-1185">Reference proteome</keyword>
<proteinExistence type="predicted"/>
<comment type="caution">
    <text evidence="1">The sequence shown here is derived from an EMBL/GenBank/DDBJ whole genome shotgun (WGS) entry which is preliminary data.</text>
</comment>
<evidence type="ECO:0000313" key="2">
    <source>
        <dbReference type="Proteomes" id="UP000240978"/>
    </source>
</evidence>
<accession>A0A2P8FXJ6</accession>
<gene>
    <name evidence="1" type="ORF">CLV42_111153</name>
</gene>
<name>A0A2P8FXJ6_9BACT</name>
<evidence type="ECO:0000313" key="1">
    <source>
        <dbReference type="EMBL" id="PSL26439.1"/>
    </source>
</evidence>
<organism evidence="1 2">
    <name type="scientific">Chitinophaga ginsengisoli</name>
    <dbReference type="NCBI Taxonomy" id="363837"/>
    <lineage>
        <taxon>Bacteria</taxon>
        <taxon>Pseudomonadati</taxon>
        <taxon>Bacteroidota</taxon>
        <taxon>Chitinophagia</taxon>
        <taxon>Chitinophagales</taxon>
        <taxon>Chitinophagaceae</taxon>
        <taxon>Chitinophaga</taxon>
    </lineage>
</organism>
<dbReference type="EMBL" id="PYGK01000011">
    <property type="protein sequence ID" value="PSL26439.1"/>
    <property type="molecule type" value="Genomic_DNA"/>
</dbReference>
<dbReference type="AlphaFoldDB" id="A0A2P8FXJ6"/>